<proteinExistence type="predicted"/>
<gene>
    <name evidence="2" type="ORF">AACH06_13630</name>
</gene>
<dbReference type="InterPro" id="IPR011330">
    <property type="entry name" value="Glyco_hydro/deAcase_b/a-brl"/>
</dbReference>
<dbReference type="CDD" id="cd10931">
    <property type="entry name" value="CE4_u7"/>
    <property type="match status" value="1"/>
</dbReference>
<reference evidence="2 3" key="1">
    <citation type="submission" date="2024-04" db="EMBL/GenBank/DDBJ databases">
        <title>Novel species of the genus Ideonella isolated from streams.</title>
        <authorList>
            <person name="Lu H."/>
        </authorList>
    </citation>
    <scope>NUCLEOTIDE SEQUENCE [LARGE SCALE GENOMIC DNA]</scope>
    <source>
        <strain evidence="2 3">DXS29W</strain>
    </source>
</reference>
<organism evidence="2 3">
    <name type="scientific">Ideonella lacteola</name>
    <dbReference type="NCBI Taxonomy" id="2984193"/>
    <lineage>
        <taxon>Bacteria</taxon>
        <taxon>Pseudomonadati</taxon>
        <taxon>Pseudomonadota</taxon>
        <taxon>Betaproteobacteria</taxon>
        <taxon>Burkholderiales</taxon>
        <taxon>Sphaerotilaceae</taxon>
        <taxon>Ideonella</taxon>
    </lineage>
</organism>
<dbReference type="SUPFAM" id="SSF88713">
    <property type="entry name" value="Glycoside hydrolase/deacetylase"/>
    <property type="match status" value="1"/>
</dbReference>
<dbReference type="Pfam" id="PF23019">
    <property type="entry name" value="DUF7033"/>
    <property type="match status" value="1"/>
</dbReference>
<accession>A0ABU9BQW0</accession>
<evidence type="ECO:0000313" key="2">
    <source>
        <dbReference type="EMBL" id="MEK8031863.1"/>
    </source>
</evidence>
<evidence type="ECO:0000259" key="1">
    <source>
        <dbReference type="Pfam" id="PF23019"/>
    </source>
</evidence>
<evidence type="ECO:0000313" key="3">
    <source>
        <dbReference type="Proteomes" id="UP001371218"/>
    </source>
</evidence>
<protein>
    <submittedName>
        <fullName evidence="2">Polysaccharide deacetylase family protein</fullName>
    </submittedName>
</protein>
<name>A0ABU9BQW0_9BURK</name>
<comment type="caution">
    <text evidence="2">The sequence shown here is derived from an EMBL/GenBank/DDBJ whole genome shotgun (WGS) entry which is preliminary data.</text>
</comment>
<sequence length="465" mass="51567">MSSPLVIRAAARREAELAWVCEVIFGRWLGLAYRIEPNAQGTPEVEVVAARGSVVWPDTFLANADAHWLQLESLPAVPLPSWPIPEEVRDRVGQSSAAQFFGDGRFEEGTARIRLPIDITGSIFFMLSRYEEAVAGAATDRHGRSPGSASLAHRAGWALRPLVDEWVELLWWAIQRVAPGLRRRARAPKVWVSCDVDAPYSPGAKGIGWALRQTASDLVNHRSPAQAGRTLLNAAASRVGVTRFDPFDTFDWMMDVNERAGHRVTFFFINVDRPLKIDGCYELGEPRVSRLLERLVARGHDIGLHGSYASVDSADRLAGELEGLRSAVRRAGGSQDAFGSRQHYLRWRPRETARMLDGLPLAYDSTLAFADVAGFRCGTCHDFPLFELVGGRALALVERPLVLMEATVISRAYLGLGFGEAARDLMMGLRESCRRFGGEFSLLWHNSNLVHPAARELYAELLQPW</sequence>
<keyword evidence="3" id="KW-1185">Reference proteome</keyword>
<dbReference type="RefSeq" id="WP_341426260.1">
    <property type="nucleotide sequence ID" value="NZ_JBBUTG010000007.1"/>
</dbReference>
<dbReference type="EMBL" id="JBBUTG010000007">
    <property type="protein sequence ID" value="MEK8031863.1"/>
    <property type="molecule type" value="Genomic_DNA"/>
</dbReference>
<feature type="domain" description="DUF7033" evidence="1">
    <location>
        <begin position="115"/>
        <end position="201"/>
    </location>
</feature>
<dbReference type="Gene3D" id="3.20.20.370">
    <property type="entry name" value="Glycoside hydrolase/deacetylase"/>
    <property type="match status" value="1"/>
</dbReference>
<dbReference type="Proteomes" id="UP001371218">
    <property type="component" value="Unassembled WGS sequence"/>
</dbReference>
<dbReference type="InterPro" id="IPR054297">
    <property type="entry name" value="DUF7033"/>
</dbReference>